<protein>
    <submittedName>
        <fullName evidence="1">FAD dependent oxidoreductase</fullName>
    </submittedName>
</protein>
<proteinExistence type="predicted"/>
<comment type="caution">
    <text evidence="1">The sequence shown here is derived from an EMBL/GenBank/DDBJ whole genome shotgun (WGS) entry which is preliminary data.</text>
</comment>
<name>A0ACB8QM46_9AGAM</name>
<organism evidence="1 2">
    <name type="scientific">Vararia minispora EC-137</name>
    <dbReference type="NCBI Taxonomy" id="1314806"/>
    <lineage>
        <taxon>Eukaryota</taxon>
        <taxon>Fungi</taxon>
        <taxon>Dikarya</taxon>
        <taxon>Basidiomycota</taxon>
        <taxon>Agaricomycotina</taxon>
        <taxon>Agaricomycetes</taxon>
        <taxon>Russulales</taxon>
        <taxon>Lachnocladiaceae</taxon>
        <taxon>Vararia</taxon>
    </lineage>
</organism>
<dbReference type="EMBL" id="MU273538">
    <property type="protein sequence ID" value="KAI0032695.1"/>
    <property type="molecule type" value="Genomic_DNA"/>
</dbReference>
<evidence type="ECO:0000313" key="2">
    <source>
        <dbReference type="Proteomes" id="UP000814128"/>
    </source>
</evidence>
<sequence>MSIALPVPLNQDHHVQHALETWPDRGPASLPVPNPSKSFWIDSSPDANVLAVEGSNGPLTTDVDVCIIGSGITGVSVAYHLAKLVQAKSEFGLKSPVHAVVLEARDFCSGATGRNGGHMSAHGFFDFASDSAAFGVEEAVRAVKIEDYVVDELAKIIRENGLQDTVDMTEGGRTALGLTDAEMVYAKTSYESAKAAGVDVSNTTWLTKEEVRQQYGASFPAFHTPGRNVWPLKLVTHLYRIAKSISPSFLLALHTRTPVTTITPAPFDSPRRWRLQTSRGTISCSYVVHATNGYASYLLPQFSGYNSIVPVRGQIIATRANVNLADLTPSAFIANEGFEYWFPRPVKNVNEKPLVILGGGRETELPHFGMFTTDDSTVNEAVGKVLREFLPSVFPGKFEPDQEPEMEWTGIMGFTPNHDPFVGPVLDFDAPENGAYEGQFIAAGYSGHGMPRAYACAEVVARMVFGELDGSGKWEMPDWLPRHYLTYERTADKPLTRRQYEELRKATDAKDRT</sequence>
<evidence type="ECO:0000313" key="1">
    <source>
        <dbReference type="EMBL" id="KAI0032695.1"/>
    </source>
</evidence>
<accession>A0ACB8QM46</accession>
<keyword evidence="2" id="KW-1185">Reference proteome</keyword>
<reference evidence="1" key="1">
    <citation type="submission" date="2021-02" db="EMBL/GenBank/DDBJ databases">
        <authorList>
            <consortium name="DOE Joint Genome Institute"/>
            <person name="Ahrendt S."/>
            <person name="Looney B.P."/>
            <person name="Miyauchi S."/>
            <person name="Morin E."/>
            <person name="Drula E."/>
            <person name="Courty P.E."/>
            <person name="Chicoki N."/>
            <person name="Fauchery L."/>
            <person name="Kohler A."/>
            <person name="Kuo A."/>
            <person name="Labutti K."/>
            <person name="Pangilinan J."/>
            <person name="Lipzen A."/>
            <person name="Riley R."/>
            <person name="Andreopoulos W."/>
            <person name="He G."/>
            <person name="Johnson J."/>
            <person name="Barry K.W."/>
            <person name="Grigoriev I.V."/>
            <person name="Nagy L."/>
            <person name="Hibbett D."/>
            <person name="Henrissat B."/>
            <person name="Matheny P.B."/>
            <person name="Labbe J."/>
            <person name="Martin F."/>
        </authorList>
    </citation>
    <scope>NUCLEOTIDE SEQUENCE</scope>
    <source>
        <strain evidence="1">EC-137</strain>
    </source>
</reference>
<reference evidence="1" key="2">
    <citation type="journal article" date="2022" name="New Phytol.">
        <title>Evolutionary transition to the ectomycorrhizal habit in the genomes of a hyperdiverse lineage of mushroom-forming fungi.</title>
        <authorList>
            <person name="Looney B."/>
            <person name="Miyauchi S."/>
            <person name="Morin E."/>
            <person name="Drula E."/>
            <person name="Courty P.E."/>
            <person name="Kohler A."/>
            <person name="Kuo A."/>
            <person name="LaButti K."/>
            <person name="Pangilinan J."/>
            <person name="Lipzen A."/>
            <person name="Riley R."/>
            <person name="Andreopoulos W."/>
            <person name="He G."/>
            <person name="Johnson J."/>
            <person name="Nolan M."/>
            <person name="Tritt A."/>
            <person name="Barry K.W."/>
            <person name="Grigoriev I.V."/>
            <person name="Nagy L.G."/>
            <person name="Hibbett D."/>
            <person name="Henrissat B."/>
            <person name="Matheny P.B."/>
            <person name="Labbe J."/>
            <person name="Martin F.M."/>
        </authorList>
    </citation>
    <scope>NUCLEOTIDE SEQUENCE</scope>
    <source>
        <strain evidence="1">EC-137</strain>
    </source>
</reference>
<gene>
    <name evidence="1" type="ORF">K488DRAFT_49370</name>
</gene>
<dbReference type="Proteomes" id="UP000814128">
    <property type="component" value="Unassembled WGS sequence"/>
</dbReference>